<dbReference type="EMBL" id="JBHSGN010000014">
    <property type="protein sequence ID" value="MFC4672558.1"/>
    <property type="molecule type" value="Genomic_DNA"/>
</dbReference>
<evidence type="ECO:0000313" key="1">
    <source>
        <dbReference type="EMBL" id="MFC4672558.1"/>
    </source>
</evidence>
<sequence>MKQIYNSINYEWLTKPTGDPFVDIGGFVIEYLQEKSPDKSIMDLIEEVTHIYVNKWDNNLHSFFLNSTITHNKNKGQKGIEKTLAFYKGLIEEENAMDGFCRITGQKGKVFSAGRDNHIMSGSGALINFHHGFEGGIMLSKEALIRMLFVPLGVEQLGDKVVIVFSNNQYVSHYFVQKNLEQNLRDISAGISKSILKSDFSNPANALFDYANQCIENVKSATINEETRRSNTKGITLNLFHFTNYQAKPTIDLYTLPAVVFSFYAECIRWYKKDWMNFTIANYRKFENYAGAVYDEENQTYSEKVTEFIVISKKKVLDLRQFDRLNFNLSTAGERVVVDKKTKSQSDCYIFSKTEFDYWKQSKFYKEWKKENESFGIENKTIKETVTLVYKKDGFVKKWVNLIYNNLLKEKSILPEILKWNEKHSFNFEITKKYQIHIMNMNSETLKQIERISDYIISDRENLKKNIRSLKTAKYGSEIRSFLIRQIDKNYKEGNEKLISLNDYVTYLFPEGRNWSEVRDLLLICIYQKLHENNISIYEENEEDDETIDEIVVTEN</sequence>
<keyword evidence="2" id="KW-1185">Reference proteome</keyword>
<dbReference type="RefSeq" id="WP_379993741.1">
    <property type="nucleotide sequence ID" value="NZ_JBHSGN010000014.1"/>
</dbReference>
<protein>
    <recommendedName>
        <fullName evidence="3">Type I-B CRISPR-associated protein Cas8b1/Cst1</fullName>
    </recommendedName>
</protein>
<dbReference type="Proteomes" id="UP001596023">
    <property type="component" value="Unassembled WGS sequence"/>
</dbReference>
<comment type="caution">
    <text evidence="1">The sequence shown here is derived from an EMBL/GenBank/DDBJ whole genome shotgun (WGS) entry which is preliminary data.</text>
</comment>
<reference evidence="2" key="1">
    <citation type="journal article" date="2019" name="Int. J. Syst. Evol. Microbiol.">
        <title>The Global Catalogue of Microorganisms (GCM) 10K type strain sequencing project: providing services to taxonomists for standard genome sequencing and annotation.</title>
        <authorList>
            <consortium name="The Broad Institute Genomics Platform"/>
            <consortium name="The Broad Institute Genome Sequencing Center for Infectious Disease"/>
            <person name="Wu L."/>
            <person name="Ma J."/>
        </authorList>
    </citation>
    <scope>NUCLEOTIDE SEQUENCE [LARGE SCALE GENOMIC DNA]</scope>
    <source>
        <strain evidence="2">CCUG 66188</strain>
    </source>
</reference>
<organism evidence="1 2">
    <name type="scientific">Dysgonomonas termitidis</name>
    <dbReference type="NCBI Taxonomy" id="1516126"/>
    <lineage>
        <taxon>Bacteria</taxon>
        <taxon>Pseudomonadati</taxon>
        <taxon>Bacteroidota</taxon>
        <taxon>Bacteroidia</taxon>
        <taxon>Bacteroidales</taxon>
        <taxon>Dysgonomonadaceae</taxon>
        <taxon>Dysgonomonas</taxon>
    </lineage>
</organism>
<evidence type="ECO:0000313" key="2">
    <source>
        <dbReference type="Proteomes" id="UP001596023"/>
    </source>
</evidence>
<name>A0ABV9KR92_9BACT</name>
<gene>
    <name evidence="1" type="ORF">ACFO6W_02510</name>
</gene>
<accession>A0ABV9KR92</accession>
<evidence type="ECO:0008006" key="3">
    <source>
        <dbReference type="Google" id="ProtNLM"/>
    </source>
</evidence>
<proteinExistence type="predicted"/>